<dbReference type="AlphaFoldDB" id="A0A5K8AA11"/>
<gene>
    <name evidence="2" type="ORF">DSCOOX_26220</name>
</gene>
<accession>A0A5K8AA11</accession>
<dbReference type="Proteomes" id="UP000422108">
    <property type="component" value="Chromosome"/>
</dbReference>
<dbReference type="EMBL" id="AP021879">
    <property type="protein sequence ID" value="BBO89442.1"/>
    <property type="molecule type" value="Genomic_DNA"/>
</dbReference>
<evidence type="ECO:0000313" key="2">
    <source>
        <dbReference type="EMBL" id="BBO89442.1"/>
    </source>
</evidence>
<name>A0A5K8AA11_9BACT</name>
<proteinExistence type="predicted"/>
<feature type="region of interest" description="Disordered" evidence="1">
    <location>
        <begin position="27"/>
        <end position="49"/>
    </location>
</feature>
<feature type="compositionally biased region" description="Basic and acidic residues" evidence="1">
    <location>
        <begin position="27"/>
        <end position="36"/>
    </location>
</feature>
<protein>
    <submittedName>
        <fullName evidence="2">Uncharacterized protein</fullName>
    </submittedName>
</protein>
<evidence type="ECO:0000313" key="3">
    <source>
        <dbReference type="Proteomes" id="UP000422108"/>
    </source>
</evidence>
<keyword evidence="3" id="KW-1185">Reference proteome</keyword>
<organism evidence="2 3">
    <name type="scientific">Desulfosarcina ovata subsp. ovata</name>
    <dbReference type="NCBI Taxonomy" id="2752305"/>
    <lineage>
        <taxon>Bacteria</taxon>
        <taxon>Pseudomonadati</taxon>
        <taxon>Thermodesulfobacteriota</taxon>
        <taxon>Desulfobacteria</taxon>
        <taxon>Desulfobacterales</taxon>
        <taxon>Desulfosarcinaceae</taxon>
        <taxon>Desulfosarcina</taxon>
    </lineage>
</organism>
<evidence type="ECO:0000256" key="1">
    <source>
        <dbReference type="SAM" id="MobiDB-lite"/>
    </source>
</evidence>
<sequence length="49" mass="5495">MSTIFQERKGCVGTLTGLEQRLGIVDDHRQQHKHGENPANQPDQPVPKC</sequence>
<reference evidence="2 3" key="1">
    <citation type="submission" date="2019-11" db="EMBL/GenBank/DDBJ databases">
        <title>Comparative genomics of hydrocarbon-degrading Desulfosarcina strains.</title>
        <authorList>
            <person name="Watanabe M."/>
            <person name="Kojima H."/>
            <person name="Fukui M."/>
        </authorList>
    </citation>
    <scope>NUCLEOTIDE SEQUENCE [LARGE SCALE GENOMIC DNA]</scope>
    <source>
        <strain evidence="3">oXyS1</strain>
    </source>
</reference>